<comment type="cofactor">
    <cofactor evidence="3">
        <name>Fe(2+)</name>
        <dbReference type="ChEBI" id="CHEBI:29033"/>
    </cofactor>
</comment>
<evidence type="ECO:0000256" key="7">
    <source>
        <dbReference type="ARBA" id="ARBA00022801"/>
    </source>
</evidence>
<evidence type="ECO:0000259" key="11">
    <source>
        <dbReference type="Pfam" id="PF00557"/>
    </source>
</evidence>
<keyword evidence="6 8" id="KW-0479">Metal-binding</keyword>
<keyword evidence="5 8" id="KW-0645">Protease</keyword>
<comment type="cofactor">
    <cofactor evidence="2">
        <name>Mn(2+)</name>
        <dbReference type="ChEBI" id="CHEBI:29035"/>
    </cofactor>
</comment>
<dbReference type="GO" id="GO:0070006">
    <property type="term" value="F:metalloaminopeptidase activity"/>
    <property type="evidence" value="ECO:0007669"/>
    <property type="project" value="UniProtKB-UniRule"/>
</dbReference>
<dbReference type="PANTHER" id="PTHR45777">
    <property type="entry name" value="METHIONINE AMINOPEPTIDASE 2"/>
    <property type="match status" value="1"/>
</dbReference>
<dbReference type="NCBIfam" id="TIGR00501">
    <property type="entry name" value="met_pdase_II"/>
    <property type="match status" value="1"/>
</dbReference>
<organism evidence="12 13">
    <name type="scientific">Anaeramoeba flamelloides</name>
    <dbReference type="NCBI Taxonomy" id="1746091"/>
    <lineage>
        <taxon>Eukaryota</taxon>
        <taxon>Metamonada</taxon>
        <taxon>Anaeramoebidae</taxon>
        <taxon>Anaeramoeba</taxon>
    </lineage>
</organism>
<evidence type="ECO:0000256" key="1">
    <source>
        <dbReference type="ARBA" id="ARBA00000294"/>
    </source>
</evidence>
<feature type="binding site" evidence="8">
    <location>
        <position position="307"/>
    </location>
    <ligand>
        <name>substrate</name>
    </ligand>
</feature>
<feature type="compositionally biased region" description="Basic residues" evidence="10">
    <location>
        <begin position="1"/>
        <end position="48"/>
    </location>
</feature>
<evidence type="ECO:0000256" key="6">
    <source>
        <dbReference type="ARBA" id="ARBA00022723"/>
    </source>
</evidence>
<dbReference type="SUPFAM" id="SSF55920">
    <property type="entry name" value="Creatinase/aminopeptidase"/>
    <property type="match status" value="1"/>
</dbReference>
<dbReference type="EC" id="3.4.11.18" evidence="8"/>
<dbReference type="GO" id="GO:0005737">
    <property type="term" value="C:cytoplasm"/>
    <property type="evidence" value="ECO:0007669"/>
    <property type="project" value="UniProtKB-SubCell"/>
</dbReference>
<comment type="cofactor">
    <cofactor evidence="8">
        <name>Co(2+)</name>
        <dbReference type="ChEBI" id="CHEBI:48828"/>
    </cofactor>
    <cofactor evidence="8">
        <name>Zn(2+)</name>
        <dbReference type="ChEBI" id="CHEBI:29105"/>
    </cofactor>
    <cofactor evidence="8">
        <name>Mn(2+)</name>
        <dbReference type="ChEBI" id="CHEBI:29035"/>
    </cofactor>
    <cofactor evidence="8">
        <name>Fe(2+)</name>
        <dbReference type="ChEBI" id="CHEBI:29033"/>
    </cofactor>
    <text evidence="8">Binds 2 divalent metal cations per subunit. Has a high-affinity and a low affinity metal-binding site. The true nature of the physiological cofactor is under debate. The enzyme is active with cobalt, zinc, manganese or divalent iron ions. Most likely, methionine aminopeptidases function as mononuclear Fe(2+)-metalloproteases under physiological conditions, and the catalytically relevant metal-binding site has been assigned to the histidine-containing high-affinity site.</text>
</comment>
<feature type="binding site" evidence="8">
    <location>
        <position position="299"/>
    </location>
    <ligand>
        <name>a divalent metal cation</name>
        <dbReference type="ChEBI" id="CHEBI:60240"/>
        <label>2</label>
        <note>catalytic</note>
    </ligand>
</feature>
<feature type="binding site" evidence="8">
    <location>
        <position position="427"/>
    </location>
    <ligand>
        <name>a divalent metal cation</name>
        <dbReference type="ChEBI" id="CHEBI:60240"/>
        <label>1</label>
    </ligand>
</feature>
<feature type="region of interest" description="Disordered" evidence="10">
    <location>
        <begin position="1"/>
        <end position="70"/>
    </location>
</feature>
<accession>A0AAV7YBA4</accession>
<evidence type="ECO:0000256" key="5">
    <source>
        <dbReference type="ARBA" id="ARBA00022670"/>
    </source>
</evidence>
<dbReference type="SUPFAM" id="SSF46785">
    <property type="entry name" value="Winged helix' DNA-binding domain"/>
    <property type="match status" value="1"/>
</dbReference>
<dbReference type="PRINTS" id="PR00599">
    <property type="entry name" value="MAPEPTIDASE"/>
</dbReference>
<feature type="binding site" evidence="8">
    <location>
        <position position="199"/>
    </location>
    <ligand>
        <name>substrate</name>
    </ligand>
</feature>
<dbReference type="PANTHER" id="PTHR45777:SF2">
    <property type="entry name" value="METHIONINE AMINOPEPTIDASE 2"/>
    <property type="match status" value="1"/>
</dbReference>
<feature type="binding site" evidence="8">
    <location>
        <position position="427"/>
    </location>
    <ligand>
        <name>a divalent metal cation</name>
        <dbReference type="ChEBI" id="CHEBI:60240"/>
        <label>2</label>
        <note>catalytic</note>
    </ligand>
</feature>
<evidence type="ECO:0000256" key="9">
    <source>
        <dbReference type="RuleBase" id="RU003653"/>
    </source>
</evidence>
<feature type="binding site" evidence="8">
    <location>
        <position position="219"/>
    </location>
    <ligand>
        <name>a divalent metal cation</name>
        <dbReference type="ChEBI" id="CHEBI:60240"/>
        <label>1</label>
    </ligand>
</feature>
<dbReference type="InterPro" id="IPR036388">
    <property type="entry name" value="WH-like_DNA-bd_sf"/>
</dbReference>
<evidence type="ECO:0000256" key="3">
    <source>
        <dbReference type="ARBA" id="ARBA00001954"/>
    </source>
</evidence>
<dbReference type="InterPro" id="IPR036390">
    <property type="entry name" value="WH_DNA-bd_sf"/>
</dbReference>
<feature type="binding site" evidence="8">
    <location>
        <position position="332"/>
    </location>
    <ligand>
        <name>a divalent metal cation</name>
        <dbReference type="ChEBI" id="CHEBI:60240"/>
        <label>2</label>
        <note>catalytic</note>
    </ligand>
</feature>
<dbReference type="EMBL" id="JANTQA010000070">
    <property type="protein sequence ID" value="KAJ3424788.1"/>
    <property type="molecule type" value="Genomic_DNA"/>
</dbReference>
<dbReference type="GO" id="GO:0006508">
    <property type="term" value="P:proteolysis"/>
    <property type="evidence" value="ECO:0007669"/>
    <property type="project" value="UniProtKB-KW"/>
</dbReference>
<gene>
    <name evidence="12" type="ORF">M0812_27214</name>
</gene>
<evidence type="ECO:0000256" key="10">
    <source>
        <dbReference type="SAM" id="MobiDB-lite"/>
    </source>
</evidence>
<keyword evidence="7 8" id="KW-0378">Hydrolase</keyword>
<dbReference type="Proteomes" id="UP001146793">
    <property type="component" value="Unassembled WGS sequence"/>
</dbReference>
<comment type="catalytic activity">
    <reaction evidence="1 8 9">
        <text>Release of N-terminal amino acids, preferentially methionine, from peptides and arylamides.</text>
        <dbReference type="EC" id="3.4.11.18"/>
    </reaction>
</comment>
<dbReference type="Gene3D" id="3.90.230.10">
    <property type="entry name" value="Creatinase/methionine aminopeptidase superfamily"/>
    <property type="match status" value="1"/>
</dbReference>
<reference evidence="12" key="1">
    <citation type="submission" date="2022-08" db="EMBL/GenBank/DDBJ databases">
        <title>Novel sulphate-reducing endosymbionts in the free-living metamonad Anaeramoeba.</title>
        <authorList>
            <person name="Jerlstrom-Hultqvist J."/>
            <person name="Cepicka I."/>
            <person name="Gallot-Lavallee L."/>
            <person name="Salas-Leiva D."/>
            <person name="Curtis B.A."/>
            <person name="Zahonova K."/>
            <person name="Pipaliya S."/>
            <person name="Dacks J."/>
            <person name="Roger A.J."/>
        </authorList>
    </citation>
    <scope>NUCLEOTIDE SEQUENCE</scope>
    <source>
        <strain evidence="12">Busselton2</strain>
    </source>
</reference>
<evidence type="ECO:0000256" key="2">
    <source>
        <dbReference type="ARBA" id="ARBA00001936"/>
    </source>
</evidence>
<dbReference type="HAMAP" id="MF_03175">
    <property type="entry name" value="MetAP_2_euk"/>
    <property type="match status" value="1"/>
</dbReference>
<name>A0AAV7YBA4_9EUKA</name>
<comment type="function">
    <text evidence="8 9">Cotranslationally removes the N-terminal methionine from nascent proteins. The N-terminal methionine is often cleaved when the second residue in the primary sequence is small and uncharged (Met-Ala-, Cys, Gly, Pro, Ser, Thr, or Val).</text>
</comment>
<evidence type="ECO:0000313" key="13">
    <source>
        <dbReference type="Proteomes" id="UP001146793"/>
    </source>
</evidence>
<comment type="caution">
    <text evidence="12">The sequence shown here is derived from an EMBL/GenBank/DDBJ whole genome shotgun (WGS) entry which is preliminary data.</text>
</comment>
<protein>
    <recommendedName>
        <fullName evidence="8">Methionine aminopeptidase 2</fullName>
        <shortName evidence="8">MAP 2</shortName>
        <shortName evidence="8">MetAP 2</shortName>
        <ecNumber evidence="8">3.4.11.18</ecNumber>
    </recommendedName>
    <alternativeName>
        <fullName evidence="8">Peptidase M</fullName>
    </alternativeName>
</protein>
<feature type="binding site" evidence="8">
    <location>
        <position position="230"/>
    </location>
    <ligand>
        <name>a divalent metal cation</name>
        <dbReference type="ChEBI" id="CHEBI:60240"/>
        <label>1</label>
    </ligand>
</feature>
<dbReference type="GO" id="GO:0046872">
    <property type="term" value="F:metal ion binding"/>
    <property type="evidence" value="ECO:0007669"/>
    <property type="project" value="UniProtKB-UniRule"/>
</dbReference>
<sequence>MPPKKKGKKKGKGKGKGRGRGRGKGRGRGSVKNKGRGRGRGQVKKKNQQKKEIKQVIKKPKIDLKPLPDPNMKIVVGKGAVKEQTSPPTIPVRELYPEGNFPKGVFHEYINDNSYRTSSKEMQNKDRMVFSDRLKDLRLAAEVHRQTRQYAVSIIKPGIKLWDMCCKIEDMARMLISEKGLEAGLAFPTGCSLNHVAAHYTPNKGDDTILGESDVMKVDFGTHVNGYVIDSAFSVCFDPRYDTLLKASQEATNLAVKLAGIDARFSEIGAGVQELIESFELEIDGKTHPLFPVKNLNGHSLDQYVIHSGKSVPLVGGGSEIKMEEGEMYALETFATSGTGIVKDCGECSHYMVSRNSVLGGIRNNNARKLYGHLKRTFGTLAFCPRWIDRTGQSRYGLHLKNLVKGGVVRNYPPLGDNVGSFVSQFEHTLILRPNGKEVLSRGTDY</sequence>
<dbReference type="PROSITE" id="PS01202">
    <property type="entry name" value="MAP_2"/>
    <property type="match status" value="1"/>
</dbReference>
<dbReference type="InterPro" id="IPR001714">
    <property type="entry name" value="Pept_M24_MAP"/>
</dbReference>
<dbReference type="InterPro" id="IPR036005">
    <property type="entry name" value="Creatinase/aminopeptidase-like"/>
</dbReference>
<feature type="binding site" evidence="8">
    <location>
        <position position="230"/>
    </location>
    <ligand>
        <name>a divalent metal cation</name>
        <dbReference type="ChEBI" id="CHEBI:60240"/>
        <label>2</label>
        <note>catalytic</note>
    </ligand>
</feature>
<dbReference type="Gene3D" id="1.10.10.10">
    <property type="entry name" value="Winged helix-like DNA-binding domain superfamily/Winged helix DNA-binding domain"/>
    <property type="match status" value="1"/>
</dbReference>
<evidence type="ECO:0000256" key="8">
    <source>
        <dbReference type="HAMAP-Rule" id="MF_03175"/>
    </source>
</evidence>
<keyword evidence="4 8" id="KW-0031">Aminopeptidase</keyword>
<feature type="compositionally biased region" description="Basic and acidic residues" evidence="10">
    <location>
        <begin position="49"/>
        <end position="66"/>
    </location>
</feature>
<dbReference type="GO" id="GO:0004239">
    <property type="term" value="F:initiator methionyl aminopeptidase activity"/>
    <property type="evidence" value="ECO:0007669"/>
    <property type="project" value="UniProtKB-UniRule"/>
</dbReference>
<dbReference type="InterPro" id="IPR000994">
    <property type="entry name" value="Pept_M24"/>
</dbReference>
<comment type="similarity">
    <text evidence="8">Belongs to the peptidase M24A family. Methionine aminopeptidase eukaryotic type 2 subfamily.</text>
</comment>
<evidence type="ECO:0000313" key="12">
    <source>
        <dbReference type="EMBL" id="KAJ3424788.1"/>
    </source>
</evidence>
<comment type="subcellular location">
    <subcellularLocation>
        <location evidence="8">Cytoplasm</location>
    </subcellularLocation>
</comment>
<dbReference type="Pfam" id="PF00557">
    <property type="entry name" value="Peptidase_M24"/>
    <property type="match status" value="1"/>
</dbReference>
<dbReference type="CDD" id="cd01088">
    <property type="entry name" value="MetAP2"/>
    <property type="match status" value="1"/>
</dbReference>
<feature type="domain" description="Peptidase M24" evidence="11">
    <location>
        <begin position="137"/>
        <end position="341"/>
    </location>
</feature>
<evidence type="ECO:0000256" key="4">
    <source>
        <dbReference type="ARBA" id="ARBA00022438"/>
    </source>
</evidence>
<dbReference type="InterPro" id="IPR002468">
    <property type="entry name" value="Pept_M24A_MAP2"/>
</dbReference>
<dbReference type="InterPro" id="IPR050247">
    <property type="entry name" value="Met_Aminopeptidase_Type2"/>
</dbReference>
<keyword evidence="8" id="KW-0963">Cytoplasm</keyword>
<dbReference type="AlphaFoldDB" id="A0AAV7YBA4"/>
<proteinExistence type="inferred from homology"/>
<dbReference type="InterPro" id="IPR018349">
    <property type="entry name" value="Pept_M24A_MAP2_BS"/>
</dbReference>